<protein>
    <recommendedName>
        <fullName evidence="2">superoxide dismutase</fullName>
        <ecNumber evidence="2">1.15.1.1</ecNumber>
    </recommendedName>
</protein>
<dbReference type="GO" id="GO:0046872">
    <property type="term" value="F:metal ion binding"/>
    <property type="evidence" value="ECO:0007669"/>
    <property type="project" value="UniProtKB-KW"/>
</dbReference>
<dbReference type="InterPro" id="IPR019832">
    <property type="entry name" value="Mn/Fe_SOD_C"/>
</dbReference>
<dbReference type="SUPFAM" id="SSF54719">
    <property type="entry name" value="Fe,Mn superoxide dismutase (SOD), C-terminal domain"/>
    <property type="match status" value="1"/>
</dbReference>
<evidence type="ECO:0000256" key="1">
    <source>
        <dbReference type="ARBA" id="ARBA00008714"/>
    </source>
</evidence>
<dbReference type="Pfam" id="PF02777">
    <property type="entry name" value="Sod_Fe_C"/>
    <property type="match status" value="1"/>
</dbReference>
<dbReference type="Pfam" id="PF00081">
    <property type="entry name" value="Sod_Fe_N"/>
    <property type="match status" value="1"/>
</dbReference>
<dbReference type="Gene3D" id="1.10.287.990">
    <property type="entry name" value="Fe,Mn superoxide dismutase (SOD) domain"/>
    <property type="match status" value="1"/>
</dbReference>
<feature type="domain" description="Manganese/iron superoxide dismutase C-terminal" evidence="6">
    <location>
        <begin position="186"/>
        <end position="288"/>
    </location>
</feature>
<comment type="caution">
    <text evidence="7">The sequence shown here is derived from an EMBL/GenBank/DDBJ whole genome shotgun (WGS) entry which is preliminary data.</text>
</comment>
<dbReference type="STRING" id="1236973.JCM9157_2980"/>
<gene>
    <name evidence="7" type="ORF">JCM9157_2980</name>
</gene>
<dbReference type="eggNOG" id="COG0605">
    <property type="taxonomic scope" value="Bacteria"/>
</dbReference>
<dbReference type="RefSeq" id="WP_035665415.1">
    <property type="nucleotide sequence ID" value="NZ_BAUV01000024.1"/>
</dbReference>
<sequence length="301" mass="35514">MSEQQNAILQWARNVKKVWNEYGSEIERRAGVEKTRSFIESLTKLENELGEDSLEGSKKNREDELGLLANEVYEKWCQLEEVRAEGRKEPIDPVPIGGHKLPPLPYAYNALEPYIAEEIMRLHHSKHHQSYVDGLNKAEKEMQKARKNSDYDLIKHWEREAAFNGAGHFLHTIFWHIMSPRGGGQPKGELATQINKDFGSFNKMKEHFSKAAENVEAVGWALLVWSPRTHRLEILQAEKHQNLSQQDIIPLLVLDVWEHAYYLQYKNERKPYIENWWNVVNWPEVEKRYKEARELRWKTYK</sequence>
<dbReference type="GO" id="GO:0004784">
    <property type="term" value="F:superoxide dismutase activity"/>
    <property type="evidence" value="ECO:0007669"/>
    <property type="project" value="UniProtKB-EC"/>
</dbReference>
<evidence type="ECO:0000259" key="6">
    <source>
        <dbReference type="Pfam" id="PF02777"/>
    </source>
</evidence>
<evidence type="ECO:0000313" key="7">
    <source>
        <dbReference type="EMBL" id="GAE35843.1"/>
    </source>
</evidence>
<evidence type="ECO:0000313" key="8">
    <source>
        <dbReference type="Proteomes" id="UP000018896"/>
    </source>
</evidence>
<accession>W4QW29</accession>
<dbReference type="PANTHER" id="PTHR11404:SF6">
    <property type="entry name" value="SUPEROXIDE DISMUTASE [MN], MITOCHONDRIAL"/>
    <property type="match status" value="1"/>
</dbReference>
<dbReference type="InterPro" id="IPR050265">
    <property type="entry name" value="Fe/Mn_Superoxide_Dismutase"/>
</dbReference>
<dbReference type="InterPro" id="IPR019833">
    <property type="entry name" value="Mn/Fe_SOD_BS"/>
</dbReference>
<organism evidence="7 8">
    <name type="scientific">Halalkalibacter akibai (strain ATCC 43226 / DSM 21942 / CIP 109018 / JCM 9157 / 1139)</name>
    <name type="common">Bacillus akibai</name>
    <dbReference type="NCBI Taxonomy" id="1236973"/>
    <lineage>
        <taxon>Bacteria</taxon>
        <taxon>Bacillati</taxon>
        <taxon>Bacillota</taxon>
        <taxon>Bacilli</taxon>
        <taxon>Bacillales</taxon>
        <taxon>Bacillaceae</taxon>
        <taxon>Halalkalibacter</taxon>
    </lineage>
</organism>
<keyword evidence="8" id="KW-1185">Reference proteome</keyword>
<dbReference type="InterPro" id="IPR036324">
    <property type="entry name" value="Mn/Fe_SOD_N_sf"/>
</dbReference>
<evidence type="ECO:0000256" key="2">
    <source>
        <dbReference type="ARBA" id="ARBA00012682"/>
    </source>
</evidence>
<dbReference type="FunFam" id="1.10.287.990:FF:000001">
    <property type="entry name" value="Superoxide dismutase"/>
    <property type="match status" value="1"/>
</dbReference>
<name>W4QW29_HALA3</name>
<reference evidence="7 8" key="1">
    <citation type="journal article" date="2014" name="Genome Announc.">
        <title>Draft Genome Sequences of Three Alkaliphilic Bacillus Strains, Bacillus wakoensis JCM 9140T, Bacillus akibai JCM 9157T, and Bacillus hemicellulosilyticus JCM 9152T.</title>
        <authorList>
            <person name="Yuki M."/>
            <person name="Oshima K."/>
            <person name="Suda W."/>
            <person name="Oshida Y."/>
            <person name="Kitamura K."/>
            <person name="Iida T."/>
            <person name="Hattori M."/>
            <person name="Ohkuma M."/>
        </authorList>
    </citation>
    <scope>NUCLEOTIDE SEQUENCE [LARGE SCALE GENOMIC DNA]</scope>
    <source>
        <strain evidence="7 8">JCM 9157</strain>
    </source>
</reference>
<dbReference type="Proteomes" id="UP000018896">
    <property type="component" value="Unassembled WGS sequence"/>
</dbReference>
<dbReference type="AlphaFoldDB" id="W4QW29"/>
<dbReference type="InterPro" id="IPR001189">
    <property type="entry name" value="Mn/Fe_SOD"/>
</dbReference>
<feature type="domain" description="Manganese/iron superoxide dismutase N-terminal" evidence="5">
    <location>
        <begin position="99"/>
        <end position="179"/>
    </location>
</feature>
<dbReference type="FunFam" id="3.55.40.20:FF:000004">
    <property type="entry name" value="Superoxide dismutase [Fe]"/>
    <property type="match status" value="1"/>
</dbReference>
<dbReference type="EC" id="1.15.1.1" evidence="2"/>
<evidence type="ECO:0000259" key="5">
    <source>
        <dbReference type="Pfam" id="PF00081"/>
    </source>
</evidence>
<dbReference type="PROSITE" id="PS00088">
    <property type="entry name" value="SOD_MN"/>
    <property type="match status" value="1"/>
</dbReference>
<evidence type="ECO:0000256" key="3">
    <source>
        <dbReference type="ARBA" id="ARBA00022723"/>
    </source>
</evidence>
<dbReference type="OrthoDB" id="9803125at2"/>
<keyword evidence="4" id="KW-0560">Oxidoreductase</keyword>
<dbReference type="EMBL" id="BAUV01000024">
    <property type="protein sequence ID" value="GAE35843.1"/>
    <property type="molecule type" value="Genomic_DNA"/>
</dbReference>
<dbReference type="InterPro" id="IPR019831">
    <property type="entry name" value="Mn/Fe_SOD_N"/>
</dbReference>
<evidence type="ECO:0000256" key="4">
    <source>
        <dbReference type="ARBA" id="ARBA00023002"/>
    </source>
</evidence>
<dbReference type="InterPro" id="IPR036314">
    <property type="entry name" value="SOD_C_sf"/>
</dbReference>
<keyword evidence="3" id="KW-0479">Metal-binding</keyword>
<proteinExistence type="inferred from homology"/>
<dbReference type="SUPFAM" id="SSF46609">
    <property type="entry name" value="Fe,Mn superoxide dismutase (SOD), N-terminal domain"/>
    <property type="match status" value="1"/>
</dbReference>
<comment type="similarity">
    <text evidence="1">Belongs to the iron/manganese superoxide dismutase family.</text>
</comment>
<dbReference type="PRINTS" id="PR01703">
    <property type="entry name" value="MNSODISMTASE"/>
</dbReference>
<dbReference type="PANTHER" id="PTHR11404">
    <property type="entry name" value="SUPEROXIDE DISMUTASE 2"/>
    <property type="match status" value="1"/>
</dbReference>
<dbReference type="Gene3D" id="3.55.40.20">
    <property type="entry name" value="Iron/manganese superoxide dismutase, C-terminal domain"/>
    <property type="match status" value="1"/>
</dbReference>